<keyword evidence="5" id="KW-1185">Reference proteome</keyword>
<dbReference type="NCBIfam" id="TIGR03317">
    <property type="entry name" value="ygfZ_signature"/>
    <property type="match status" value="1"/>
</dbReference>
<evidence type="ECO:0000259" key="3">
    <source>
        <dbReference type="Pfam" id="PF25455"/>
    </source>
</evidence>
<dbReference type="InterPro" id="IPR017703">
    <property type="entry name" value="YgfZ/GCV_T_CS"/>
</dbReference>
<reference evidence="4 5" key="1">
    <citation type="submission" date="2014-08" db="EMBL/GenBank/DDBJ databases">
        <title>Complete genome sequence of Corynebacterium aquilae S-613T(T) (=DSM 44791(T)), isolated from the choana of a healthy golden eagle.</title>
        <authorList>
            <person name="Ruckert C."/>
            <person name="Albersmeier A."/>
            <person name="Winkler A."/>
            <person name="Kalinowski J."/>
        </authorList>
    </citation>
    <scope>NUCLEOTIDE SEQUENCE [LARGE SCALE GENOMIC DNA]</scope>
    <source>
        <strain evidence="4 5">S-613</strain>
    </source>
</reference>
<organism evidence="4 5">
    <name type="scientific">Corynebacterium aquilae DSM 44791</name>
    <dbReference type="NCBI Taxonomy" id="1431546"/>
    <lineage>
        <taxon>Bacteria</taxon>
        <taxon>Bacillati</taxon>
        <taxon>Actinomycetota</taxon>
        <taxon>Actinomycetes</taxon>
        <taxon>Mycobacteriales</taxon>
        <taxon>Corynebacteriaceae</taxon>
        <taxon>Corynebacterium</taxon>
    </lineage>
</organism>
<evidence type="ECO:0000256" key="2">
    <source>
        <dbReference type="SAM" id="MobiDB-lite"/>
    </source>
</evidence>
<dbReference type="KEGG" id="caqu:CAQU_10405"/>
<gene>
    <name evidence="4" type="ORF">CAQU_10405</name>
</gene>
<feature type="region of interest" description="Disordered" evidence="2">
    <location>
        <begin position="359"/>
        <end position="382"/>
    </location>
</feature>
<dbReference type="GO" id="GO:0016226">
    <property type="term" value="P:iron-sulfur cluster assembly"/>
    <property type="evidence" value="ECO:0007669"/>
    <property type="project" value="TreeGrafter"/>
</dbReference>
<name>A0A1L7CI03_9CORY</name>
<dbReference type="AlphaFoldDB" id="A0A1L7CI03"/>
<dbReference type="InterPro" id="IPR057460">
    <property type="entry name" value="CAF17_C"/>
</dbReference>
<dbReference type="Proteomes" id="UP000185478">
    <property type="component" value="Chromosome"/>
</dbReference>
<evidence type="ECO:0000313" key="4">
    <source>
        <dbReference type="EMBL" id="APT85393.1"/>
    </source>
</evidence>
<evidence type="ECO:0000256" key="1">
    <source>
        <dbReference type="ARBA" id="ARBA00022946"/>
    </source>
</evidence>
<evidence type="ECO:0000313" key="5">
    <source>
        <dbReference type="Proteomes" id="UP000185478"/>
    </source>
</evidence>
<keyword evidence="1" id="KW-0809">Transit peptide</keyword>
<dbReference type="PANTHER" id="PTHR22602:SF0">
    <property type="entry name" value="TRANSFERASE CAF17, MITOCHONDRIAL-RELATED"/>
    <property type="match status" value="1"/>
</dbReference>
<accession>A0A1L7CI03</accession>
<proteinExistence type="predicted"/>
<dbReference type="InterPro" id="IPR045179">
    <property type="entry name" value="YgfZ/GcvT"/>
</dbReference>
<dbReference type="SUPFAM" id="SSF103025">
    <property type="entry name" value="Folate-binding domain"/>
    <property type="match status" value="1"/>
</dbReference>
<dbReference type="STRING" id="1431546.CAQU_10405"/>
<sequence>MPEKDTTARYRSALLDWPGAAPATDPTALEGHGSVAWHYGDPLGEQHKTTVFIDRSHLATVAITGADAATLCNSLLSQKLDDAAPGTLTEALNLDAQGRVLHHAHVVVGDNLILLTAEDTHAHQLSDYITKMVFWNDAEVRIHPLGIMTLLGDPDADIVAETRHLATLARDCGATTHPATITPDDLDSMGGILRPIPEGPRARVDVLLPREHTDAFARALSDRGAHPAGLLTFTAHRVFAMDAQTGIDSDERTIPHENPQWVRNAVHLNKGCYRGQETVARVDNIGQSPRALVRVLLDGSCPQLPAPGAPITSGGRPVGFLGTIAQHHEWGPVGLAMIKRSALGSAALQCEQAALTIDRDSLPEDSGPKAGKLAQQRLKGQL</sequence>
<dbReference type="Pfam" id="PF25455">
    <property type="entry name" value="Beta-barrel_CAF17_C"/>
    <property type="match status" value="1"/>
</dbReference>
<dbReference type="InterPro" id="IPR027266">
    <property type="entry name" value="TrmE/GcvT-like"/>
</dbReference>
<dbReference type="EMBL" id="CP009245">
    <property type="protein sequence ID" value="APT85393.1"/>
    <property type="molecule type" value="Genomic_DNA"/>
</dbReference>
<dbReference type="PANTHER" id="PTHR22602">
    <property type="entry name" value="TRANSFERASE CAF17, MITOCHONDRIAL-RELATED"/>
    <property type="match status" value="1"/>
</dbReference>
<feature type="domain" description="CAF17 C-terminal" evidence="3">
    <location>
        <begin position="292"/>
        <end position="359"/>
    </location>
</feature>
<protein>
    <recommendedName>
        <fullName evidence="3">CAF17 C-terminal domain-containing protein</fullName>
    </recommendedName>
</protein>
<dbReference type="Gene3D" id="3.30.1360.120">
    <property type="entry name" value="Probable tRNA modification gtpase trme, domain 1"/>
    <property type="match status" value="1"/>
</dbReference>